<comment type="caution">
    <text evidence="4">The sequence shown here is derived from an EMBL/GenBank/DDBJ whole genome shotgun (WGS) entry which is preliminary data.</text>
</comment>
<dbReference type="EMBL" id="BAABME010001450">
    <property type="protein sequence ID" value="GAA0149685.1"/>
    <property type="molecule type" value="Genomic_DNA"/>
</dbReference>
<feature type="region of interest" description="Disordered" evidence="1">
    <location>
        <begin position="644"/>
        <end position="671"/>
    </location>
</feature>
<name>A0AAV3PE98_LITER</name>
<protein>
    <recommendedName>
        <fullName evidence="6">BZIP transcription factor</fullName>
    </recommendedName>
</protein>
<evidence type="ECO:0000313" key="5">
    <source>
        <dbReference type="Proteomes" id="UP001454036"/>
    </source>
</evidence>
<feature type="compositionally biased region" description="Basic and acidic residues" evidence="1">
    <location>
        <begin position="272"/>
        <end position="289"/>
    </location>
</feature>
<feature type="domain" description="DUF630" evidence="3">
    <location>
        <begin position="1"/>
        <end position="58"/>
    </location>
</feature>
<reference evidence="4 5" key="1">
    <citation type="submission" date="2024-01" db="EMBL/GenBank/DDBJ databases">
        <title>The complete chloroplast genome sequence of Lithospermum erythrorhizon: insights into the phylogenetic relationship among Boraginaceae species and the maternal lineages of purple gromwells.</title>
        <authorList>
            <person name="Okada T."/>
            <person name="Watanabe K."/>
        </authorList>
    </citation>
    <scope>NUCLEOTIDE SEQUENCE [LARGE SCALE GENOMIC DNA]</scope>
</reference>
<sequence>MGAANSKSDRTPALRLCKERKKFIKQAIDSRYALAAAHVSYVQSLKNIGIALRRYAEAKVLIESSAAEVDKTPLHSSHESPSPSHNGGVPDSPGINGSPHLPIGTRLSYMRSGGPSAVTVMVQPPPRNTYIDDADFSTPPPTPPLPEFGDSWDFFDPIDSTERFRFEGDNSGGNNFDSVRMFEKLGEKTEVLDVSNGTEEEFLTPKLEHQNNKTFLVDNGSRSATSLNNESNDKQAARNESRGEVSAKKRNDTTRTLVKSPPDQSSSMNDKLAGEKEAREQREDPSDFITHRAKDFLSSIKDIEHRFFQASESGKEVSRMLEANRIRVAYSDTKGNSPASIYLASLGPVCCQGGINKSYEEAGHATKVITWKRTTSSRSSLSKHPLTAGKDDNPDSGSDFFEEFCMISGSHSSSLDRLYAWERKLYDEVKASESIKKEYDRKCIQLRQQFAKDASTQVIDRTRAVVKDLHSRIWVALHSVDAISKRIEKIRDEELLPQLMELLQGLIRMWKAMLECHHSQYIIISLAYHAKPPLAGTPLADAQKQIIEELQQEVECFGLSFSDWINSLMLYVEGLNGWLQNCILQPQERTRGRRAFSPRRLLAPPIFILCRDLSSGIKSLPSQEIIDAIRSFLYDLLHNVADLPGEPHKKQNTSEPNEISDTEVKADENTHRSPNLMHMSLTKVLDQLTKFSDASRKTFEDIKQKCETARTAYANYKPPPRAFSI</sequence>
<proteinExistence type="predicted"/>
<feature type="compositionally biased region" description="Polar residues" evidence="1">
    <location>
        <begin position="254"/>
        <end position="269"/>
    </location>
</feature>
<feature type="compositionally biased region" description="Basic and acidic residues" evidence="1">
    <location>
        <begin position="231"/>
        <end position="253"/>
    </location>
</feature>
<evidence type="ECO:0000259" key="3">
    <source>
        <dbReference type="Pfam" id="PF04783"/>
    </source>
</evidence>
<dbReference type="AlphaFoldDB" id="A0AAV3PE98"/>
<feature type="domain" description="DUF632" evidence="2">
    <location>
        <begin position="297"/>
        <end position="635"/>
    </location>
</feature>
<gene>
    <name evidence="4" type="ORF">LIER_08803</name>
</gene>
<feature type="region of interest" description="Disordered" evidence="1">
    <location>
        <begin position="218"/>
        <end position="289"/>
    </location>
</feature>
<evidence type="ECO:0000256" key="1">
    <source>
        <dbReference type="SAM" id="MobiDB-lite"/>
    </source>
</evidence>
<feature type="compositionally biased region" description="Polar residues" evidence="1">
    <location>
        <begin position="220"/>
        <end position="230"/>
    </location>
</feature>
<dbReference type="Pfam" id="PF04783">
    <property type="entry name" value="DUF630"/>
    <property type="match status" value="1"/>
</dbReference>
<dbReference type="PANTHER" id="PTHR21450:SF35">
    <property type="entry name" value="TRANSCRIPTION FACTOR, PUTATIVE (DUF630 AND DUF632)-RELATED"/>
    <property type="match status" value="1"/>
</dbReference>
<dbReference type="InterPro" id="IPR006868">
    <property type="entry name" value="DUF630"/>
</dbReference>
<organism evidence="4 5">
    <name type="scientific">Lithospermum erythrorhizon</name>
    <name type="common">Purple gromwell</name>
    <name type="synonym">Lithospermum officinale var. erythrorhizon</name>
    <dbReference type="NCBI Taxonomy" id="34254"/>
    <lineage>
        <taxon>Eukaryota</taxon>
        <taxon>Viridiplantae</taxon>
        <taxon>Streptophyta</taxon>
        <taxon>Embryophyta</taxon>
        <taxon>Tracheophyta</taxon>
        <taxon>Spermatophyta</taxon>
        <taxon>Magnoliopsida</taxon>
        <taxon>eudicotyledons</taxon>
        <taxon>Gunneridae</taxon>
        <taxon>Pentapetalae</taxon>
        <taxon>asterids</taxon>
        <taxon>lamiids</taxon>
        <taxon>Boraginales</taxon>
        <taxon>Boraginaceae</taxon>
        <taxon>Boraginoideae</taxon>
        <taxon>Lithospermeae</taxon>
        <taxon>Lithospermum</taxon>
    </lineage>
</organism>
<dbReference type="Pfam" id="PF04782">
    <property type="entry name" value="DUF632"/>
    <property type="match status" value="1"/>
</dbReference>
<evidence type="ECO:0008006" key="6">
    <source>
        <dbReference type="Google" id="ProtNLM"/>
    </source>
</evidence>
<dbReference type="InterPro" id="IPR006867">
    <property type="entry name" value="DUF632"/>
</dbReference>
<feature type="compositionally biased region" description="Basic and acidic residues" evidence="1">
    <location>
        <begin position="69"/>
        <end position="78"/>
    </location>
</feature>
<feature type="region of interest" description="Disordered" evidence="1">
    <location>
        <begin position="69"/>
        <end position="108"/>
    </location>
</feature>
<accession>A0AAV3PE98</accession>
<evidence type="ECO:0000259" key="2">
    <source>
        <dbReference type="Pfam" id="PF04782"/>
    </source>
</evidence>
<evidence type="ECO:0000313" key="4">
    <source>
        <dbReference type="EMBL" id="GAA0149685.1"/>
    </source>
</evidence>
<keyword evidence="5" id="KW-1185">Reference proteome</keyword>
<dbReference type="PANTHER" id="PTHR21450">
    <property type="entry name" value="PROTEIN ALTERED PHOSPHATE STARVATION RESPONSE 1"/>
    <property type="match status" value="1"/>
</dbReference>
<feature type="compositionally biased region" description="Basic and acidic residues" evidence="1">
    <location>
        <begin position="662"/>
        <end position="671"/>
    </location>
</feature>
<dbReference type="Proteomes" id="UP001454036">
    <property type="component" value="Unassembled WGS sequence"/>
</dbReference>